<keyword evidence="2" id="KW-1185">Reference proteome</keyword>
<name>A0ABU6YHW9_9FABA</name>
<evidence type="ECO:0000313" key="2">
    <source>
        <dbReference type="Proteomes" id="UP001341840"/>
    </source>
</evidence>
<protein>
    <submittedName>
        <fullName evidence="1">Uncharacterized protein</fullName>
    </submittedName>
</protein>
<gene>
    <name evidence="1" type="ORF">PIB30_060059</name>
</gene>
<reference evidence="1 2" key="1">
    <citation type="journal article" date="2023" name="Plants (Basel)">
        <title>Bridging the Gap: Combining Genomics and Transcriptomics Approaches to Understand Stylosanthes scabra, an Orphan Legume from the Brazilian Caatinga.</title>
        <authorList>
            <person name="Ferreira-Neto J.R.C."/>
            <person name="da Silva M.D."/>
            <person name="Binneck E."/>
            <person name="de Melo N.F."/>
            <person name="da Silva R.H."/>
            <person name="de Melo A.L.T.M."/>
            <person name="Pandolfi V."/>
            <person name="Bustamante F.O."/>
            <person name="Brasileiro-Vidal A.C."/>
            <person name="Benko-Iseppon A.M."/>
        </authorList>
    </citation>
    <scope>NUCLEOTIDE SEQUENCE [LARGE SCALE GENOMIC DNA]</scope>
    <source>
        <tissue evidence="1">Leaves</tissue>
    </source>
</reference>
<comment type="caution">
    <text evidence="1">The sequence shown here is derived from an EMBL/GenBank/DDBJ whole genome shotgun (WGS) entry which is preliminary data.</text>
</comment>
<organism evidence="1 2">
    <name type="scientific">Stylosanthes scabra</name>
    <dbReference type="NCBI Taxonomy" id="79078"/>
    <lineage>
        <taxon>Eukaryota</taxon>
        <taxon>Viridiplantae</taxon>
        <taxon>Streptophyta</taxon>
        <taxon>Embryophyta</taxon>
        <taxon>Tracheophyta</taxon>
        <taxon>Spermatophyta</taxon>
        <taxon>Magnoliopsida</taxon>
        <taxon>eudicotyledons</taxon>
        <taxon>Gunneridae</taxon>
        <taxon>Pentapetalae</taxon>
        <taxon>rosids</taxon>
        <taxon>fabids</taxon>
        <taxon>Fabales</taxon>
        <taxon>Fabaceae</taxon>
        <taxon>Papilionoideae</taxon>
        <taxon>50 kb inversion clade</taxon>
        <taxon>dalbergioids sensu lato</taxon>
        <taxon>Dalbergieae</taxon>
        <taxon>Pterocarpus clade</taxon>
        <taxon>Stylosanthes</taxon>
    </lineage>
</organism>
<dbReference type="Proteomes" id="UP001341840">
    <property type="component" value="Unassembled WGS sequence"/>
</dbReference>
<accession>A0ABU6YHW9</accession>
<evidence type="ECO:0000313" key="1">
    <source>
        <dbReference type="EMBL" id="MED6210012.1"/>
    </source>
</evidence>
<proteinExistence type="predicted"/>
<dbReference type="EMBL" id="JASCZI010242181">
    <property type="protein sequence ID" value="MED6210012.1"/>
    <property type="molecule type" value="Genomic_DNA"/>
</dbReference>
<sequence length="78" mass="8454">MGCQVSVFEIRRCAFGDKPYGVAESYSREGVDMEVNSPRSPEIGLWDSRSNRVGDSSLLVGRLLAAFILYGLGLEAGP</sequence>